<proteinExistence type="predicted"/>
<dbReference type="PANTHER" id="PTHR43162">
    <property type="match status" value="1"/>
</dbReference>
<dbReference type="Gene3D" id="3.90.25.10">
    <property type="entry name" value="UDP-galactose 4-epimerase, domain 1"/>
    <property type="match status" value="1"/>
</dbReference>
<dbReference type="RefSeq" id="WP_344242453.1">
    <property type="nucleotide sequence ID" value="NZ_BAAAHH010000016.1"/>
</dbReference>
<dbReference type="EMBL" id="BAAAHH010000016">
    <property type="protein sequence ID" value="GAA0955626.1"/>
    <property type="molecule type" value="Genomic_DNA"/>
</dbReference>
<dbReference type="Pfam" id="PF13460">
    <property type="entry name" value="NAD_binding_10"/>
    <property type="match status" value="1"/>
</dbReference>
<dbReference type="InterPro" id="IPR016040">
    <property type="entry name" value="NAD(P)-bd_dom"/>
</dbReference>
<sequence>MTLSLGVTGATGAVGTETVRLLVKEGHTPRLIVRDASRAPELPDSRVAPVAGGYLDTEGMRTAFEGLDAVFLVSAGESPDRVAEHRSAVDAAVAAGVRHLVYLSFLSAAEHATFTFARDHWATEEYIKASGLDFTFLRPSLYQDLLPRLVQDGEIRGPAGQGRCAWVARTDVAAVAAAVLPRADHHRGRRYDVTGPQPLSLAQTAEMMGARYVPETVEEAYASRARYGAPDWEVAGWVTSYEAIATGEMDIVSPTVQRATGYPATSLQQFLNSLG</sequence>
<dbReference type="Gene3D" id="3.40.50.720">
    <property type="entry name" value="NAD(P)-binding Rossmann-like Domain"/>
    <property type="match status" value="1"/>
</dbReference>
<dbReference type="InterPro" id="IPR051604">
    <property type="entry name" value="Ergot_Alk_Oxidoreductase"/>
</dbReference>
<dbReference type="PANTHER" id="PTHR43162:SF1">
    <property type="entry name" value="PRESTALK A DIFFERENTIATION PROTEIN A"/>
    <property type="match status" value="1"/>
</dbReference>
<name>A0ABP4BY84_9ACTN</name>
<dbReference type="InterPro" id="IPR036291">
    <property type="entry name" value="NAD(P)-bd_dom_sf"/>
</dbReference>
<protein>
    <submittedName>
        <fullName evidence="2">SDR family oxidoreductase</fullName>
    </submittedName>
</protein>
<dbReference type="Proteomes" id="UP001500665">
    <property type="component" value="Unassembled WGS sequence"/>
</dbReference>
<evidence type="ECO:0000313" key="2">
    <source>
        <dbReference type="EMBL" id="GAA0955626.1"/>
    </source>
</evidence>
<keyword evidence="3" id="KW-1185">Reference proteome</keyword>
<gene>
    <name evidence="2" type="ORF">GCM10009550_40770</name>
</gene>
<evidence type="ECO:0000259" key="1">
    <source>
        <dbReference type="Pfam" id="PF13460"/>
    </source>
</evidence>
<reference evidence="3" key="1">
    <citation type="journal article" date="2019" name="Int. J. Syst. Evol. Microbiol.">
        <title>The Global Catalogue of Microorganisms (GCM) 10K type strain sequencing project: providing services to taxonomists for standard genome sequencing and annotation.</title>
        <authorList>
            <consortium name="The Broad Institute Genomics Platform"/>
            <consortium name="The Broad Institute Genome Sequencing Center for Infectious Disease"/>
            <person name="Wu L."/>
            <person name="Ma J."/>
        </authorList>
    </citation>
    <scope>NUCLEOTIDE SEQUENCE [LARGE SCALE GENOMIC DNA]</scope>
    <source>
        <strain evidence="3">JCM 10696</strain>
    </source>
</reference>
<accession>A0ABP4BY84</accession>
<dbReference type="SUPFAM" id="SSF51735">
    <property type="entry name" value="NAD(P)-binding Rossmann-fold domains"/>
    <property type="match status" value="1"/>
</dbReference>
<comment type="caution">
    <text evidence="2">The sequence shown here is derived from an EMBL/GenBank/DDBJ whole genome shotgun (WGS) entry which is preliminary data.</text>
</comment>
<organism evidence="2 3">
    <name type="scientific">Actinocorallia libanotica</name>
    <dbReference type="NCBI Taxonomy" id="46162"/>
    <lineage>
        <taxon>Bacteria</taxon>
        <taxon>Bacillati</taxon>
        <taxon>Actinomycetota</taxon>
        <taxon>Actinomycetes</taxon>
        <taxon>Streptosporangiales</taxon>
        <taxon>Thermomonosporaceae</taxon>
        <taxon>Actinocorallia</taxon>
    </lineage>
</organism>
<feature type="domain" description="NAD(P)-binding" evidence="1">
    <location>
        <begin position="9"/>
        <end position="180"/>
    </location>
</feature>
<evidence type="ECO:0000313" key="3">
    <source>
        <dbReference type="Proteomes" id="UP001500665"/>
    </source>
</evidence>